<comment type="domain">
    <text evidence="8">Possesses an unusual extended V-shaped dimeric structure with each monomer consisting of three distinct domains arranged along a curved 'spinal' alpha-helix. The N-terminal catalytic domain specifically recognizes the glutamate moiety of the substrate. The second domain is the NADPH-binding domain, and the third C-terminal domain is responsible for dimerization.</text>
</comment>
<feature type="site" description="Important for activity" evidence="8 12">
    <location>
        <position position="96"/>
    </location>
</feature>
<protein>
    <recommendedName>
        <fullName evidence="3 8">Glutamyl-tRNA reductase</fullName>
        <shortName evidence="8">GluTR</shortName>
        <ecNumber evidence="3 8">1.2.1.70</ecNumber>
    </recommendedName>
</protein>
<evidence type="ECO:0000256" key="7">
    <source>
        <dbReference type="ARBA" id="ARBA00047464"/>
    </source>
</evidence>
<comment type="catalytic activity">
    <reaction evidence="7 8 13">
        <text>(S)-4-amino-5-oxopentanoate + tRNA(Glu) + NADP(+) = L-glutamyl-tRNA(Glu) + NADPH + H(+)</text>
        <dbReference type="Rhea" id="RHEA:12344"/>
        <dbReference type="Rhea" id="RHEA-COMP:9663"/>
        <dbReference type="Rhea" id="RHEA-COMP:9680"/>
        <dbReference type="ChEBI" id="CHEBI:15378"/>
        <dbReference type="ChEBI" id="CHEBI:57501"/>
        <dbReference type="ChEBI" id="CHEBI:57783"/>
        <dbReference type="ChEBI" id="CHEBI:58349"/>
        <dbReference type="ChEBI" id="CHEBI:78442"/>
        <dbReference type="ChEBI" id="CHEBI:78520"/>
        <dbReference type="EC" id="1.2.1.70"/>
    </reaction>
</comment>
<dbReference type="SUPFAM" id="SSF51735">
    <property type="entry name" value="NAD(P)-binding Rossmann-fold domains"/>
    <property type="match status" value="1"/>
</dbReference>
<dbReference type="InterPro" id="IPR006151">
    <property type="entry name" value="Shikm_DH/Glu-tRNA_Rdtase"/>
</dbReference>
<evidence type="ECO:0000256" key="4">
    <source>
        <dbReference type="ARBA" id="ARBA00022857"/>
    </source>
</evidence>
<evidence type="ECO:0000259" key="14">
    <source>
        <dbReference type="Pfam" id="PF00745"/>
    </source>
</evidence>
<dbReference type="FunFam" id="3.30.460.30:FF:000001">
    <property type="entry name" value="Glutamyl-tRNA reductase"/>
    <property type="match status" value="1"/>
</dbReference>
<name>A0A1M4UGQ3_9FIRM</name>
<evidence type="ECO:0000313" key="17">
    <source>
        <dbReference type="EMBL" id="SHE55906.1"/>
    </source>
</evidence>
<feature type="binding site" evidence="8 11">
    <location>
        <begin position="186"/>
        <end position="191"/>
    </location>
    <ligand>
        <name>NADP(+)</name>
        <dbReference type="ChEBI" id="CHEBI:58349"/>
    </ligand>
</feature>
<comment type="similarity">
    <text evidence="2 8 13">Belongs to the glutamyl-tRNA reductase family.</text>
</comment>
<dbReference type="Pfam" id="PF05201">
    <property type="entry name" value="GlutR_N"/>
    <property type="match status" value="1"/>
</dbReference>
<dbReference type="Pfam" id="PF01488">
    <property type="entry name" value="Shikimate_DH"/>
    <property type="match status" value="1"/>
</dbReference>
<reference evidence="18" key="1">
    <citation type="submission" date="2016-11" db="EMBL/GenBank/DDBJ databases">
        <authorList>
            <person name="Varghese N."/>
            <person name="Submissions S."/>
        </authorList>
    </citation>
    <scope>NUCLEOTIDE SEQUENCE [LARGE SCALE GENOMIC DNA]</scope>
    <source>
        <strain evidence="18">DSM 18095</strain>
    </source>
</reference>
<dbReference type="PROSITE" id="PS00747">
    <property type="entry name" value="GLUTR"/>
    <property type="match status" value="1"/>
</dbReference>
<feature type="binding site" evidence="8 10">
    <location>
        <begin position="48"/>
        <end position="51"/>
    </location>
    <ligand>
        <name>substrate</name>
    </ligand>
</feature>
<dbReference type="InterPro" id="IPR000343">
    <property type="entry name" value="4pyrrol_synth_GluRdtase"/>
</dbReference>
<organism evidence="17 18">
    <name type="scientific">Tissierella praeacuta DSM 18095</name>
    <dbReference type="NCBI Taxonomy" id="1123404"/>
    <lineage>
        <taxon>Bacteria</taxon>
        <taxon>Bacillati</taxon>
        <taxon>Bacillota</taxon>
        <taxon>Tissierellia</taxon>
        <taxon>Tissierellales</taxon>
        <taxon>Tissierellaceae</taxon>
        <taxon>Tissierella</taxon>
    </lineage>
</organism>
<dbReference type="GO" id="GO:0019353">
    <property type="term" value="P:protoporphyrinogen IX biosynthetic process from glutamate"/>
    <property type="evidence" value="ECO:0007669"/>
    <property type="project" value="TreeGrafter"/>
</dbReference>
<dbReference type="UniPathway" id="UPA00251">
    <property type="reaction ID" value="UER00316"/>
</dbReference>
<evidence type="ECO:0000256" key="8">
    <source>
        <dbReference type="HAMAP-Rule" id="MF_00087"/>
    </source>
</evidence>
<evidence type="ECO:0000256" key="11">
    <source>
        <dbReference type="PIRSR" id="PIRSR000445-3"/>
    </source>
</evidence>
<dbReference type="Gene3D" id="3.30.460.30">
    <property type="entry name" value="Glutamyl-tRNA reductase, N-terminal domain"/>
    <property type="match status" value="1"/>
</dbReference>
<evidence type="ECO:0000256" key="9">
    <source>
        <dbReference type="PIRSR" id="PIRSR000445-1"/>
    </source>
</evidence>
<dbReference type="SUPFAM" id="SSF69742">
    <property type="entry name" value="Glutamyl tRNA-reductase catalytic, N-terminal domain"/>
    <property type="match status" value="1"/>
</dbReference>
<dbReference type="NCBIfam" id="TIGR01035">
    <property type="entry name" value="hemA"/>
    <property type="match status" value="1"/>
</dbReference>
<feature type="domain" description="Tetrapyrrole biosynthesis glutamyl-tRNA reductase dimerisation" evidence="14">
    <location>
        <begin position="313"/>
        <end position="410"/>
    </location>
</feature>
<feature type="binding site" evidence="8 10">
    <location>
        <position position="117"/>
    </location>
    <ligand>
        <name>substrate</name>
    </ligand>
</feature>
<dbReference type="Gene3D" id="3.40.50.720">
    <property type="entry name" value="NAD(P)-binding Rossmann-like Domain"/>
    <property type="match status" value="1"/>
</dbReference>
<comment type="function">
    <text evidence="8">Catalyzes the NADPH-dependent reduction of glutamyl-tRNA(Glu) to glutamate 1-semialdehyde (GSA).</text>
</comment>
<dbReference type="GO" id="GO:0050661">
    <property type="term" value="F:NADP binding"/>
    <property type="evidence" value="ECO:0007669"/>
    <property type="project" value="InterPro"/>
</dbReference>
<dbReference type="EMBL" id="FQTY01000003">
    <property type="protein sequence ID" value="SHE55906.1"/>
    <property type="molecule type" value="Genomic_DNA"/>
</dbReference>
<evidence type="ECO:0000256" key="6">
    <source>
        <dbReference type="ARBA" id="ARBA00023244"/>
    </source>
</evidence>
<dbReference type="GeneID" id="90996101"/>
<dbReference type="InterPro" id="IPR036343">
    <property type="entry name" value="GluRdtase_N_sf"/>
</dbReference>
<dbReference type="CDD" id="cd05213">
    <property type="entry name" value="NAD_bind_Glutamyl_tRNA_reduct"/>
    <property type="match status" value="1"/>
</dbReference>
<dbReference type="InterPro" id="IPR018214">
    <property type="entry name" value="GluRdtase_CS"/>
</dbReference>
<dbReference type="EC" id="1.2.1.70" evidence="3 8"/>
<evidence type="ECO:0000256" key="5">
    <source>
        <dbReference type="ARBA" id="ARBA00023002"/>
    </source>
</evidence>
<keyword evidence="4 8" id="KW-0521">NADP</keyword>
<evidence type="ECO:0000259" key="15">
    <source>
        <dbReference type="Pfam" id="PF01488"/>
    </source>
</evidence>
<feature type="binding site" evidence="8 10">
    <location>
        <position position="106"/>
    </location>
    <ligand>
        <name>substrate</name>
    </ligand>
</feature>
<keyword evidence="6 8" id="KW-0627">Porphyrin biosynthesis</keyword>
<comment type="miscellaneous">
    <text evidence="8">During catalysis, the active site Cys acts as a nucleophile attacking the alpha-carbonyl group of tRNA-bound glutamate with the formation of a thioester intermediate between enzyme and glutamate, and the concomitant release of tRNA(Glu). The thioester intermediate is finally reduced by direct hydride transfer from NADPH, to form the product GSA.</text>
</comment>
<keyword evidence="5 8" id="KW-0560">Oxidoreductase</keyword>
<dbReference type="PANTHER" id="PTHR43013:SF1">
    <property type="entry name" value="GLUTAMYL-TRNA REDUCTASE"/>
    <property type="match status" value="1"/>
</dbReference>
<feature type="domain" description="Glutamyl-tRNA reductase N-terminal" evidence="16">
    <location>
        <begin position="6"/>
        <end position="152"/>
    </location>
</feature>
<dbReference type="HAMAP" id="MF_00087">
    <property type="entry name" value="Glu_tRNA_reductase"/>
    <property type="match status" value="1"/>
</dbReference>
<dbReference type="SUPFAM" id="SSF69075">
    <property type="entry name" value="Glutamyl tRNA-reductase dimerization domain"/>
    <property type="match status" value="1"/>
</dbReference>
<proteinExistence type="inferred from homology"/>
<evidence type="ECO:0000256" key="2">
    <source>
        <dbReference type="ARBA" id="ARBA00005916"/>
    </source>
</evidence>
<dbReference type="InterPro" id="IPR015896">
    <property type="entry name" value="4pyrrol_synth_GluRdtase_dimer"/>
</dbReference>
<comment type="pathway">
    <text evidence="1 8 13">Porphyrin-containing compound metabolism; protoporphyrin-IX biosynthesis; 5-aminolevulinate from L-glutamyl-tRNA(Glu): step 1/2.</text>
</comment>
<accession>A0A1M4UGQ3</accession>
<feature type="binding site" evidence="8 10">
    <location>
        <begin position="111"/>
        <end position="113"/>
    </location>
    <ligand>
        <name>substrate</name>
    </ligand>
</feature>
<dbReference type="InterPro" id="IPR036291">
    <property type="entry name" value="NAD(P)-bd_dom_sf"/>
</dbReference>
<keyword evidence="18" id="KW-1185">Reference proteome</keyword>
<dbReference type="RefSeq" id="WP_072974000.1">
    <property type="nucleotide sequence ID" value="NZ_FQTY01000003.1"/>
</dbReference>
<evidence type="ECO:0000256" key="10">
    <source>
        <dbReference type="PIRSR" id="PIRSR000445-2"/>
    </source>
</evidence>
<evidence type="ECO:0000256" key="13">
    <source>
        <dbReference type="RuleBase" id="RU000584"/>
    </source>
</evidence>
<dbReference type="AlphaFoldDB" id="A0A1M4UGQ3"/>
<dbReference type="Pfam" id="PF00745">
    <property type="entry name" value="GlutR_dimer"/>
    <property type="match status" value="1"/>
</dbReference>
<evidence type="ECO:0000313" key="18">
    <source>
        <dbReference type="Proteomes" id="UP000184114"/>
    </source>
</evidence>
<dbReference type="PIRSF" id="PIRSF000445">
    <property type="entry name" value="4pyrrol_synth_GluRdtase"/>
    <property type="match status" value="1"/>
</dbReference>
<evidence type="ECO:0000259" key="16">
    <source>
        <dbReference type="Pfam" id="PF05201"/>
    </source>
</evidence>
<dbReference type="PANTHER" id="PTHR43013">
    <property type="entry name" value="GLUTAMYL-TRNA REDUCTASE"/>
    <property type="match status" value="1"/>
</dbReference>
<dbReference type="InterPro" id="IPR015895">
    <property type="entry name" value="4pyrrol_synth_GluRdtase_N"/>
</dbReference>
<feature type="active site" description="Nucleophile" evidence="8 9">
    <location>
        <position position="49"/>
    </location>
</feature>
<dbReference type="Proteomes" id="UP000184114">
    <property type="component" value="Unassembled WGS sequence"/>
</dbReference>
<feature type="domain" description="Quinate/shikimate 5-dehydrogenase/glutamyl-tRNA reductase" evidence="15">
    <location>
        <begin position="169"/>
        <end position="298"/>
    </location>
</feature>
<sequence>MEVVVVGINHNNSPIEIREKFSFSESMKIEASDQILDKSAKEVTIVSTCNRSEIYIASDNIDLSIKEVKEFYKEFFNFYQAEDYIFVKIGRDAITHLYMVASGLDSMVLGEDQILGQIKEAMMFSMGLGFSKKVLNRLFMDAIAEGKKIRNKLKISEIPLSTSYIGISLLKREMGNLKGKSALIIGAGEIGMLAIKYLYEEELDRIYVTNRTYEKIKGICKDFNKLIPIEYENRYSILENIDILITATAAPHTIITYKDMKKLSDKLYILDLALPRDVETRVGEDKNVILYHNDDLQRLSQENLLRRKELSQEALNIIDEDVNKYINWISTLEVDPVIESLNKKCVSIKEETMEYINRKVELDKREKKIIDKMVMSALKKFLREPIKILKEVNEENSEEYIEIMKKLFQI</sequence>
<evidence type="ECO:0000256" key="1">
    <source>
        <dbReference type="ARBA" id="ARBA00005059"/>
    </source>
</evidence>
<dbReference type="InterPro" id="IPR036453">
    <property type="entry name" value="GluRdtase_dimer_dom_sf"/>
</dbReference>
<dbReference type="GO" id="GO:0008883">
    <property type="term" value="F:glutamyl-tRNA reductase activity"/>
    <property type="evidence" value="ECO:0007669"/>
    <property type="project" value="UniProtKB-UniRule"/>
</dbReference>
<dbReference type="STRING" id="1123404.SAMN02745784_01078"/>
<comment type="subunit">
    <text evidence="8">Homodimer.</text>
</comment>
<gene>
    <name evidence="8" type="primary">hemA</name>
    <name evidence="17" type="ORF">SAMN02745784_01078</name>
</gene>
<evidence type="ECO:0000256" key="12">
    <source>
        <dbReference type="PIRSR" id="PIRSR000445-4"/>
    </source>
</evidence>
<evidence type="ECO:0000256" key="3">
    <source>
        <dbReference type="ARBA" id="ARBA00012970"/>
    </source>
</evidence>